<evidence type="ECO:0000256" key="4">
    <source>
        <dbReference type="ARBA" id="ARBA00012984"/>
    </source>
</evidence>
<dbReference type="EMBL" id="QWVS01000028">
    <property type="protein sequence ID" value="RID84080.1"/>
    <property type="molecule type" value="Genomic_DNA"/>
</dbReference>
<comment type="caution">
    <text evidence="12">The sequence shown here is derived from an EMBL/GenBank/DDBJ whole genome shotgun (WGS) entry which is preliminary data.</text>
</comment>
<dbReference type="RefSeq" id="WP_119117932.1">
    <property type="nucleotide sequence ID" value="NZ_QWVS01000028.1"/>
</dbReference>
<evidence type="ECO:0000256" key="5">
    <source>
        <dbReference type="ARBA" id="ARBA00022598"/>
    </source>
</evidence>
<comment type="pathway">
    <text evidence="2 11">Metabolic intermediate metabolism; pimeloyl-CoA biosynthesis; pimeloyl-CoA from pimelate: step 1/1.</text>
</comment>
<evidence type="ECO:0000256" key="1">
    <source>
        <dbReference type="ARBA" id="ARBA00001946"/>
    </source>
</evidence>
<dbReference type="Pfam" id="PF03744">
    <property type="entry name" value="BioW"/>
    <property type="match status" value="1"/>
</dbReference>
<evidence type="ECO:0000256" key="9">
    <source>
        <dbReference type="ARBA" id="ARBA00022842"/>
    </source>
</evidence>
<gene>
    <name evidence="11" type="primary">bioW</name>
    <name evidence="12" type="ORF">D1953_14645</name>
</gene>
<comment type="subunit">
    <text evidence="3 11">Homodimer.</text>
</comment>
<evidence type="ECO:0000313" key="13">
    <source>
        <dbReference type="Proteomes" id="UP000266016"/>
    </source>
</evidence>
<keyword evidence="6 11" id="KW-0547">Nucleotide-binding</keyword>
<reference evidence="12 13" key="1">
    <citation type="submission" date="2018-08" db="EMBL/GenBank/DDBJ databases">
        <title>Bacillus jemisoniae sp. nov., Bacillus chryseoplanitiae sp. nov., Bacillus resnikiae sp. nov., and Bacillus frankliniae sp. nov., isolated from Viking spacecraft and associated surfaces.</title>
        <authorList>
            <person name="Seuylemezian A."/>
            <person name="Vaishampayan P."/>
        </authorList>
    </citation>
    <scope>NUCLEOTIDE SEQUENCE [LARGE SCALE GENOMIC DNA]</scope>
    <source>
        <strain evidence="12 13">MA001</strain>
    </source>
</reference>
<evidence type="ECO:0000256" key="2">
    <source>
        <dbReference type="ARBA" id="ARBA00005075"/>
    </source>
</evidence>
<evidence type="ECO:0000256" key="8">
    <source>
        <dbReference type="ARBA" id="ARBA00022840"/>
    </source>
</evidence>
<evidence type="ECO:0000256" key="3">
    <source>
        <dbReference type="ARBA" id="ARBA00011738"/>
    </source>
</evidence>
<dbReference type="NCBIfam" id="TIGR01204">
    <property type="entry name" value="bioW"/>
    <property type="match status" value="1"/>
</dbReference>
<protein>
    <recommendedName>
        <fullName evidence="4 11">6-carboxyhexanoate--CoA ligase</fullName>
        <ecNumber evidence="4 11">6.2.1.14</ecNumber>
    </recommendedName>
    <alternativeName>
        <fullName evidence="11">Pimeloyl-CoA synthase</fullName>
    </alternativeName>
</protein>
<evidence type="ECO:0000256" key="11">
    <source>
        <dbReference type="HAMAP-Rule" id="MF_00668"/>
    </source>
</evidence>
<dbReference type="Proteomes" id="UP000266016">
    <property type="component" value="Unassembled WGS sequence"/>
</dbReference>
<name>A0A398B838_9BACI</name>
<proteinExistence type="inferred from homology"/>
<keyword evidence="7 11" id="KW-0093">Biotin biosynthesis</keyword>
<dbReference type="GO" id="GO:0005524">
    <property type="term" value="F:ATP binding"/>
    <property type="evidence" value="ECO:0007669"/>
    <property type="project" value="UniProtKB-KW"/>
</dbReference>
<dbReference type="EC" id="6.2.1.14" evidence="4 11"/>
<dbReference type="UniPathway" id="UPA00999">
    <property type="reaction ID" value="UER00351"/>
</dbReference>
<keyword evidence="5 11" id="KW-0436">Ligase</keyword>
<accession>A0A398B838</accession>
<dbReference type="NCBIfam" id="NF002360">
    <property type="entry name" value="PRK01322.1"/>
    <property type="match status" value="1"/>
</dbReference>
<keyword evidence="9 11" id="KW-0460">Magnesium</keyword>
<evidence type="ECO:0000256" key="10">
    <source>
        <dbReference type="ARBA" id="ARBA00049553"/>
    </source>
</evidence>
<dbReference type="InterPro" id="IPR005499">
    <property type="entry name" value="BioW"/>
</dbReference>
<dbReference type="GO" id="GO:0009102">
    <property type="term" value="P:biotin biosynthetic process"/>
    <property type="evidence" value="ECO:0007669"/>
    <property type="project" value="UniProtKB-UniRule"/>
</dbReference>
<comment type="cofactor">
    <cofactor evidence="1 11">
        <name>Mg(2+)</name>
        <dbReference type="ChEBI" id="CHEBI:18420"/>
    </cofactor>
</comment>
<comment type="function">
    <text evidence="11">Catalyzes the transformation of pimelate into pimeloyl-CoA with concomitant hydrolysis of ATP to AMP.</text>
</comment>
<comment type="catalytic activity">
    <reaction evidence="10 11">
        <text>heptanedioate + ATP + CoA = 6-carboxyhexanoyl-CoA + AMP + diphosphate</text>
        <dbReference type="Rhea" id="RHEA:14781"/>
        <dbReference type="ChEBI" id="CHEBI:30616"/>
        <dbReference type="ChEBI" id="CHEBI:33019"/>
        <dbReference type="ChEBI" id="CHEBI:36165"/>
        <dbReference type="ChEBI" id="CHEBI:57287"/>
        <dbReference type="ChEBI" id="CHEBI:57360"/>
        <dbReference type="ChEBI" id="CHEBI:456215"/>
        <dbReference type="EC" id="6.2.1.14"/>
    </reaction>
</comment>
<evidence type="ECO:0000313" key="12">
    <source>
        <dbReference type="EMBL" id="RID84080.1"/>
    </source>
</evidence>
<organism evidence="12 13">
    <name type="scientific">Peribacillus asahii</name>
    <dbReference type="NCBI Taxonomy" id="228899"/>
    <lineage>
        <taxon>Bacteria</taxon>
        <taxon>Bacillati</taxon>
        <taxon>Bacillota</taxon>
        <taxon>Bacilli</taxon>
        <taxon>Bacillales</taxon>
        <taxon>Bacillaceae</taxon>
        <taxon>Peribacillus</taxon>
    </lineage>
</organism>
<evidence type="ECO:0000256" key="7">
    <source>
        <dbReference type="ARBA" id="ARBA00022756"/>
    </source>
</evidence>
<comment type="similarity">
    <text evidence="11">Belongs to the BioW family.</text>
</comment>
<dbReference type="HAMAP" id="MF_00668">
    <property type="entry name" value="BioW"/>
    <property type="match status" value="1"/>
</dbReference>
<dbReference type="AlphaFoldDB" id="A0A398B838"/>
<dbReference type="GO" id="GO:0042410">
    <property type="term" value="F:6-carboxyhexanoate-CoA ligase activity"/>
    <property type="evidence" value="ECO:0007669"/>
    <property type="project" value="UniProtKB-UniRule"/>
</dbReference>
<keyword evidence="13" id="KW-1185">Reference proteome</keyword>
<keyword evidence="8 11" id="KW-0067">ATP-binding</keyword>
<dbReference type="GO" id="GO:0000287">
    <property type="term" value="F:magnesium ion binding"/>
    <property type="evidence" value="ECO:0007669"/>
    <property type="project" value="UniProtKB-UniRule"/>
</dbReference>
<sequence>MLNELYSIRMRAAEGGAHEQGGRHISGGERLGQKEELHKLATELLTKSLNHSRGDCDFIQLVIEKLQNQEIKTISPLPVSTEHVQNVTEGRKKAVSLLSFLGISDEAITQGLNFLKQSTHQRGAIIVDSQTGKRLDHRELKGVRVSRMDWHTQSWSNWSAFYQPFASSRIREALALASKVAASPYTIAELCWSDDLDYITGYVASSATGYIRITHLKNIGEDCGGRIFFVKQHCPLDDYISYLETTPVCITYENATKHGRRTSS</sequence>
<evidence type="ECO:0000256" key="6">
    <source>
        <dbReference type="ARBA" id="ARBA00022741"/>
    </source>
</evidence>